<proteinExistence type="predicted"/>
<protein>
    <submittedName>
        <fullName evidence="1">Uncharacterized protein</fullName>
    </submittedName>
</protein>
<dbReference type="Proteomes" id="UP000287188">
    <property type="component" value="Unassembled WGS sequence"/>
</dbReference>
<evidence type="ECO:0000313" key="1">
    <source>
        <dbReference type="EMBL" id="GCE20173.1"/>
    </source>
</evidence>
<sequence length="61" mass="6705">MAEVRSMLISISRAMQSVVSILAVTCRLAYSAQNFSMSTSTNNQEIAMIFFVKINDGSRIA</sequence>
<accession>A0A402AM32</accession>
<keyword evidence="2" id="KW-1185">Reference proteome</keyword>
<gene>
    <name evidence="1" type="ORF">KDK_39730</name>
</gene>
<evidence type="ECO:0000313" key="2">
    <source>
        <dbReference type="Proteomes" id="UP000287188"/>
    </source>
</evidence>
<organism evidence="1 2">
    <name type="scientific">Dictyobacter kobayashii</name>
    <dbReference type="NCBI Taxonomy" id="2014872"/>
    <lineage>
        <taxon>Bacteria</taxon>
        <taxon>Bacillati</taxon>
        <taxon>Chloroflexota</taxon>
        <taxon>Ktedonobacteria</taxon>
        <taxon>Ktedonobacterales</taxon>
        <taxon>Dictyobacteraceae</taxon>
        <taxon>Dictyobacter</taxon>
    </lineage>
</organism>
<dbReference type="AlphaFoldDB" id="A0A402AM32"/>
<dbReference type="EMBL" id="BIFS01000001">
    <property type="protein sequence ID" value="GCE20173.1"/>
    <property type="molecule type" value="Genomic_DNA"/>
</dbReference>
<comment type="caution">
    <text evidence="1">The sequence shown here is derived from an EMBL/GenBank/DDBJ whole genome shotgun (WGS) entry which is preliminary data.</text>
</comment>
<name>A0A402AM32_9CHLR</name>
<reference evidence="2" key="1">
    <citation type="submission" date="2018-12" db="EMBL/GenBank/DDBJ databases">
        <title>Tengunoibacter tsumagoiensis gen. nov., sp. nov., Dictyobacter kobayashii sp. nov., D. alpinus sp. nov., and D. joshuensis sp. nov. and description of Dictyobacteraceae fam. nov. within the order Ktedonobacterales isolated from Tengu-no-mugimeshi.</title>
        <authorList>
            <person name="Wang C.M."/>
            <person name="Zheng Y."/>
            <person name="Sakai Y."/>
            <person name="Toyoda A."/>
            <person name="Minakuchi Y."/>
            <person name="Abe K."/>
            <person name="Yokota A."/>
            <person name="Yabe S."/>
        </authorList>
    </citation>
    <scope>NUCLEOTIDE SEQUENCE [LARGE SCALE GENOMIC DNA]</scope>
    <source>
        <strain evidence="2">Uno11</strain>
    </source>
</reference>